<dbReference type="EMBL" id="CP016616">
    <property type="protein sequence ID" value="ANY77906.1"/>
    <property type="molecule type" value="Genomic_DNA"/>
</dbReference>
<evidence type="ECO:0000313" key="2">
    <source>
        <dbReference type="EMBL" id="ANY77906.1"/>
    </source>
</evidence>
<dbReference type="KEGG" id="moc:BB934_06370"/>
<dbReference type="SUPFAM" id="SSF54909">
    <property type="entry name" value="Dimeric alpha+beta barrel"/>
    <property type="match status" value="1"/>
</dbReference>
<organism evidence="2">
    <name type="scientific">Microvirga ossetica</name>
    <dbReference type="NCBI Taxonomy" id="1882682"/>
    <lineage>
        <taxon>Bacteria</taxon>
        <taxon>Pseudomonadati</taxon>
        <taxon>Pseudomonadota</taxon>
        <taxon>Alphaproteobacteria</taxon>
        <taxon>Hyphomicrobiales</taxon>
        <taxon>Methylobacteriaceae</taxon>
        <taxon>Microvirga</taxon>
    </lineage>
</organism>
<evidence type="ECO:0000259" key="1">
    <source>
        <dbReference type="Pfam" id="PF07110"/>
    </source>
</evidence>
<dbReference type="InterPro" id="IPR009799">
    <property type="entry name" value="EthD_dom"/>
</dbReference>
<sequence length="217" mass="23999">MIIRSGLIRNRDGIDFAAFSRHWRQVHGPLALRVEAMRAYRQNHIVARLPAPRGDRLHRVDGISQLWFDDVESIRVAMASPEQQACIEDIRGFLSDVTILIQQEGALRRHGEADRLPVKFIYLLEGSETAIRAVAETLFADLAAGSDDAAIRVNPVIDRNFSVDPTVSAGGQVIDTVLEVWLPEGIDDAIAQRVLTESPQIGIVGAFRVDEAILKST</sequence>
<protein>
    <recommendedName>
        <fullName evidence="1">EthD domain-containing protein</fullName>
    </recommendedName>
</protein>
<dbReference type="Gene3D" id="3.30.70.100">
    <property type="match status" value="1"/>
</dbReference>
<accession>A0A1B2ED26</accession>
<dbReference type="OrthoDB" id="6369070at2"/>
<dbReference type="GO" id="GO:0016491">
    <property type="term" value="F:oxidoreductase activity"/>
    <property type="evidence" value="ECO:0007669"/>
    <property type="project" value="InterPro"/>
</dbReference>
<name>A0A1B2ED26_9HYPH</name>
<dbReference type="AlphaFoldDB" id="A0A1B2ED26"/>
<dbReference type="NCBIfam" id="TIGR02118">
    <property type="entry name" value="EthD family reductase"/>
    <property type="match status" value="1"/>
</dbReference>
<reference evidence="2" key="1">
    <citation type="submission" date="2016-07" db="EMBL/GenBank/DDBJ databases">
        <title>Microvirga ossetica sp. nov. a new species of rhizobia isolated from root nodules of the legume species Vicia alpestris Steven originated from North Ossetia region in the Caucasus.</title>
        <authorList>
            <person name="Safronova V.I."/>
            <person name="Kuznetsova I.G."/>
            <person name="Sazanova A.L."/>
            <person name="Belimov A."/>
            <person name="Andronov E."/>
            <person name="Osledkin Y.S."/>
            <person name="Onishchuk O.P."/>
            <person name="Kurchak O.N."/>
            <person name="Shaposhnikov A.I."/>
            <person name="Willems A."/>
            <person name="Tikhonovich I.A."/>
        </authorList>
    </citation>
    <scope>NUCLEOTIDE SEQUENCE [LARGE SCALE GENOMIC DNA]</scope>
    <source>
        <strain evidence="2">V5/3M</strain>
    </source>
</reference>
<dbReference type="RefSeq" id="WP_157934061.1">
    <property type="nucleotide sequence ID" value="NZ_CP016616.1"/>
</dbReference>
<dbReference type="InterPro" id="IPR011008">
    <property type="entry name" value="Dimeric_a/b-barrel"/>
</dbReference>
<feature type="domain" description="EthD" evidence="1">
    <location>
        <begin position="11"/>
        <end position="94"/>
    </location>
</feature>
<proteinExistence type="predicted"/>
<gene>
    <name evidence="2" type="ORF">BB934_06370</name>
</gene>
<dbReference type="Pfam" id="PF07110">
    <property type="entry name" value="EthD"/>
    <property type="match status" value="1"/>
</dbReference>